<gene>
    <name evidence="1" type="ORF">EB796_009456</name>
</gene>
<dbReference type="OrthoDB" id="445007at2759"/>
<dbReference type="Proteomes" id="UP000593567">
    <property type="component" value="Unassembled WGS sequence"/>
</dbReference>
<evidence type="ECO:0000313" key="1">
    <source>
        <dbReference type="EMBL" id="KAF6032237.1"/>
    </source>
</evidence>
<reference evidence="1" key="1">
    <citation type="submission" date="2020-06" db="EMBL/GenBank/DDBJ databases">
        <title>Draft genome of Bugula neritina, a colonial animal packing powerful symbionts and potential medicines.</title>
        <authorList>
            <person name="Rayko M."/>
        </authorList>
    </citation>
    <scope>NUCLEOTIDE SEQUENCE [LARGE SCALE GENOMIC DNA]</scope>
    <source>
        <strain evidence="1">Kwan_BN1</strain>
    </source>
</reference>
<dbReference type="EMBL" id="VXIV02001524">
    <property type="protein sequence ID" value="KAF6032237.1"/>
    <property type="molecule type" value="Genomic_DNA"/>
</dbReference>
<name>A0A7J7K210_BUGNE</name>
<proteinExistence type="predicted"/>
<keyword evidence="2" id="KW-1185">Reference proteome</keyword>
<protein>
    <submittedName>
        <fullName evidence="1">Uncharacterized protein</fullName>
    </submittedName>
</protein>
<organism evidence="1 2">
    <name type="scientific">Bugula neritina</name>
    <name type="common">Brown bryozoan</name>
    <name type="synonym">Sertularia neritina</name>
    <dbReference type="NCBI Taxonomy" id="10212"/>
    <lineage>
        <taxon>Eukaryota</taxon>
        <taxon>Metazoa</taxon>
        <taxon>Spiralia</taxon>
        <taxon>Lophotrochozoa</taxon>
        <taxon>Bryozoa</taxon>
        <taxon>Gymnolaemata</taxon>
        <taxon>Cheilostomatida</taxon>
        <taxon>Flustrina</taxon>
        <taxon>Buguloidea</taxon>
        <taxon>Bugulidae</taxon>
        <taxon>Bugula</taxon>
    </lineage>
</organism>
<dbReference type="AlphaFoldDB" id="A0A7J7K210"/>
<evidence type="ECO:0000313" key="2">
    <source>
        <dbReference type="Proteomes" id="UP000593567"/>
    </source>
</evidence>
<sequence>MADKSLAIEDDVLDKWLNSLDIAAVKESFSKQGYLKIEEIISEQCVKRYSSLYDKLLSGDIDTSVHRHDLGSHGNYISKISIIFSTLMILLP</sequence>
<accession>A0A7J7K210</accession>
<comment type="caution">
    <text evidence="1">The sequence shown here is derived from an EMBL/GenBank/DDBJ whole genome shotgun (WGS) entry which is preliminary data.</text>
</comment>